<accession>S9Q6B8</accession>
<dbReference type="GO" id="GO:0006793">
    <property type="term" value="P:phosphorus metabolic process"/>
    <property type="evidence" value="ECO:0007669"/>
    <property type="project" value="UniProtKB-ARBA"/>
</dbReference>
<dbReference type="RefSeq" id="WP_002626119.1">
    <property type="nucleotide sequence ID" value="NZ_ANAH02000065.1"/>
</dbReference>
<organism evidence="8 9">
    <name type="scientific">Cystobacter fuscus (strain ATCC 25194 / DSM 2262 / NBRC 100088 / M29)</name>
    <dbReference type="NCBI Taxonomy" id="1242864"/>
    <lineage>
        <taxon>Bacteria</taxon>
        <taxon>Pseudomonadati</taxon>
        <taxon>Myxococcota</taxon>
        <taxon>Myxococcia</taxon>
        <taxon>Myxococcales</taxon>
        <taxon>Cystobacterineae</taxon>
        <taxon>Archangiaceae</taxon>
        <taxon>Cystobacter</taxon>
    </lineage>
</organism>
<proteinExistence type="inferred from homology"/>
<keyword evidence="5" id="KW-0442">Lipid degradation</keyword>
<dbReference type="InterPro" id="IPR051406">
    <property type="entry name" value="PLD_domain"/>
</dbReference>
<comment type="similarity">
    <text evidence="2">Belongs to the phospholipase D family.</text>
</comment>
<protein>
    <recommendedName>
        <fullName evidence="3">phospholipase D</fullName>
        <ecNumber evidence="3">3.1.4.4</ecNumber>
    </recommendedName>
</protein>
<dbReference type="eggNOG" id="COG1502">
    <property type="taxonomic scope" value="Bacteria"/>
</dbReference>
<dbReference type="InterPro" id="IPR025202">
    <property type="entry name" value="PLD-like_dom"/>
</dbReference>
<dbReference type="EMBL" id="ANAH02000065">
    <property type="protein sequence ID" value="EPX56879.1"/>
    <property type="molecule type" value="Genomic_DNA"/>
</dbReference>
<sequence length="547" mass="62313">MRRRAKNEAISVQAIAGSYVTLLGFDATPEARRGLLGFSVRRTDHTEGEMVWLRGLRYFERDSSRFHQGMSPSTWEAPIQGFLWGDYSAKPEHDYGYEVFPVYGEPGQLEHGPSVTVRISTESCTESIHSVFFNRGVAASQAYVQRFQNLPPNQVGEPAYRWLSRGLDQAMIRFLRQARGKGWALYASVYEFSYLPILQEFRAAHERGVNVRIIYDAKEGEDKPARANLEAIEKAGLTELTLPRKANTSFISHNKFFLLLQDGVPQQVWTGSTNITEGGIFGHSNVGHQVRDTEVARRYLEYWHQLERDPLAKELRSWNDSHPPLQEVGHPGTSTVFSPRSSLEALEWYAHVLENATTSVFLTAAFGLNPLFQQTFSRPRSYLRYLLLDKPGKGIDLIVRHPGNQVSVGDLLDQSEIDAWFHRTWRTEHLSGLNKHVQYVHTKYMLIDPLGDSPLVISGSANFSENSTKNNDENMLIIQGDTRVADLYLTEFMRLFVHFRFRGTEFGAPADSRTGRPISIHLAPDDSWTLPFYEQDSPKQKERLLFA</sequence>
<name>S9Q6B8_CYSF2</name>
<reference evidence="8" key="1">
    <citation type="submission" date="2013-05" db="EMBL/GenBank/DDBJ databases">
        <title>Genome assembly of Cystobacter fuscus DSM 2262.</title>
        <authorList>
            <person name="Sharma G."/>
            <person name="Khatri I."/>
            <person name="Kaur C."/>
            <person name="Mayilraj S."/>
            <person name="Subramanian S."/>
        </authorList>
    </citation>
    <scope>NUCLEOTIDE SEQUENCE [LARGE SCALE GENOMIC DNA]</scope>
    <source>
        <strain evidence="8">DSM 2262</strain>
    </source>
</reference>
<dbReference type="PANTHER" id="PTHR43856:SF1">
    <property type="entry name" value="MITOCHONDRIAL CARDIOLIPIN HYDROLASE"/>
    <property type="match status" value="1"/>
</dbReference>
<comment type="catalytic activity">
    <reaction evidence="1">
        <text>a 1,2-diacyl-sn-glycero-3-phosphocholine + H2O = a 1,2-diacyl-sn-glycero-3-phosphate + choline + H(+)</text>
        <dbReference type="Rhea" id="RHEA:14445"/>
        <dbReference type="ChEBI" id="CHEBI:15354"/>
        <dbReference type="ChEBI" id="CHEBI:15377"/>
        <dbReference type="ChEBI" id="CHEBI:15378"/>
        <dbReference type="ChEBI" id="CHEBI:57643"/>
        <dbReference type="ChEBI" id="CHEBI:58608"/>
        <dbReference type="EC" id="3.1.4.4"/>
    </reaction>
</comment>
<dbReference type="PROSITE" id="PS50035">
    <property type="entry name" value="PLD"/>
    <property type="match status" value="1"/>
</dbReference>
<dbReference type="CDD" id="cd09172">
    <property type="entry name" value="PLDc_Nuc_like_unchar1_1"/>
    <property type="match status" value="1"/>
</dbReference>
<dbReference type="OrthoDB" id="9789376at2"/>
<dbReference type="Gene3D" id="3.30.870.10">
    <property type="entry name" value="Endonuclease Chain A"/>
    <property type="match status" value="2"/>
</dbReference>
<evidence type="ECO:0000256" key="2">
    <source>
        <dbReference type="ARBA" id="ARBA00008664"/>
    </source>
</evidence>
<dbReference type="AlphaFoldDB" id="S9Q6B8"/>
<comment type="caution">
    <text evidence="8">The sequence shown here is derived from an EMBL/GenBank/DDBJ whole genome shotgun (WGS) entry which is preliminary data.</text>
</comment>
<dbReference type="Proteomes" id="UP000011682">
    <property type="component" value="Unassembled WGS sequence"/>
</dbReference>
<evidence type="ECO:0000256" key="5">
    <source>
        <dbReference type="ARBA" id="ARBA00022963"/>
    </source>
</evidence>
<dbReference type="GO" id="GO:0004630">
    <property type="term" value="F:phospholipase D activity"/>
    <property type="evidence" value="ECO:0007669"/>
    <property type="project" value="UniProtKB-EC"/>
</dbReference>
<keyword evidence="4" id="KW-0378">Hydrolase</keyword>
<evidence type="ECO:0000256" key="1">
    <source>
        <dbReference type="ARBA" id="ARBA00000798"/>
    </source>
</evidence>
<evidence type="ECO:0000259" key="7">
    <source>
        <dbReference type="PROSITE" id="PS50035"/>
    </source>
</evidence>
<keyword evidence="6" id="KW-0443">Lipid metabolism</keyword>
<evidence type="ECO:0000256" key="4">
    <source>
        <dbReference type="ARBA" id="ARBA00022801"/>
    </source>
</evidence>
<dbReference type="GO" id="GO:0016891">
    <property type="term" value="F:RNA endonuclease activity producing 5'-phosphomonoesters, hydrolytic mechanism"/>
    <property type="evidence" value="ECO:0007669"/>
    <property type="project" value="TreeGrafter"/>
</dbReference>
<evidence type="ECO:0000256" key="6">
    <source>
        <dbReference type="ARBA" id="ARBA00023098"/>
    </source>
</evidence>
<dbReference type="GO" id="GO:0016042">
    <property type="term" value="P:lipid catabolic process"/>
    <property type="evidence" value="ECO:0007669"/>
    <property type="project" value="UniProtKB-KW"/>
</dbReference>
<evidence type="ECO:0000313" key="9">
    <source>
        <dbReference type="Proteomes" id="UP000011682"/>
    </source>
</evidence>
<evidence type="ECO:0000256" key="3">
    <source>
        <dbReference type="ARBA" id="ARBA00012027"/>
    </source>
</evidence>
<dbReference type="SUPFAM" id="SSF56024">
    <property type="entry name" value="Phospholipase D/nuclease"/>
    <property type="match status" value="2"/>
</dbReference>
<gene>
    <name evidence="8" type="ORF">D187_007315</name>
</gene>
<evidence type="ECO:0000313" key="8">
    <source>
        <dbReference type="EMBL" id="EPX56879.1"/>
    </source>
</evidence>
<keyword evidence="9" id="KW-1185">Reference proteome</keyword>
<dbReference type="Pfam" id="PF13091">
    <property type="entry name" value="PLDc_2"/>
    <property type="match status" value="2"/>
</dbReference>
<dbReference type="PANTHER" id="PTHR43856">
    <property type="entry name" value="CARDIOLIPIN HYDROLASE"/>
    <property type="match status" value="1"/>
</dbReference>
<dbReference type="EC" id="3.1.4.4" evidence="3"/>
<dbReference type="InterPro" id="IPR001736">
    <property type="entry name" value="PLipase_D/transphosphatidylase"/>
</dbReference>
<feature type="domain" description="PLD phosphodiesterase" evidence="7">
    <location>
        <begin position="436"/>
        <end position="467"/>
    </location>
</feature>